<evidence type="ECO:0000313" key="3">
    <source>
        <dbReference type="EMBL" id="QIK77838.1"/>
    </source>
</evidence>
<evidence type="ECO:0000313" key="4">
    <source>
        <dbReference type="Proteomes" id="UP000503222"/>
    </source>
</evidence>
<organism evidence="3 4">
    <name type="scientific">Sphingomonas piscis</name>
    <dbReference type="NCBI Taxonomy" id="2714943"/>
    <lineage>
        <taxon>Bacteria</taxon>
        <taxon>Pseudomonadati</taxon>
        <taxon>Pseudomonadota</taxon>
        <taxon>Alphaproteobacteria</taxon>
        <taxon>Sphingomonadales</taxon>
        <taxon>Sphingomonadaceae</taxon>
        <taxon>Sphingomonas</taxon>
    </lineage>
</organism>
<feature type="transmembrane region" description="Helical" evidence="1">
    <location>
        <begin position="154"/>
        <end position="181"/>
    </location>
</feature>
<dbReference type="InterPro" id="IPR025196">
    <property type="entry name" value="DUF4126"/>
</dbReference>
<gene>
    <name evidence="3" type="ORF">G7077_01825</name>
</gene>
<feature type="transmembrane region" description="Helical" evidence="1">
    <location>
        <begin position="6"/>
        <end position="31"/>
    </location>
</feature>
<dbReference type="EMBL" id="CP049869">
    <property type="protein sequence ID" value="QIK77838.1"/>
    <property type="molecule type" value="Genomic_DNA"/>
</dbReference>
<keyword evidence="1" id="KW-1133">Transmembrane helix</keyword>
<keyword evidence="1" id="KW-0812">Transmembrane</keyword>
<sequence>MDAVQLIALASSASLLAGWRLYLVTFVVGLGMKLGWIDLPERLAGLDVLANNWLIGIAAAGAVAEFFADKVAWVDSAWDAVHSIIRPLGGALLSLAIVDSGDPTWQVASFLLGGGAALMSHAGKAGARAMVNASPEPFSNILVSTAEDVATGGLLALAIANPVAAALIALILVILSLWLVLTARRVLKRLLRGPVRQPGGTPKH</sequence>
<evidence type="ECO:0000259" key="2">
    <source>
        <dbReference type="Pfam" id="PF13548"/>
    </source>
</evidence>
<dbReference type="RefSeq" id="WP_166410233.1">
    <property type="nucleotide sequence ID" value="NZ_CP049869.1"/>
</dbReference>
<feature type="domain" description="DUF4126" evidence="2">
    <location>
        <begin position="7"/>
        <end position="180"/>
    </location>
</feature>
<accession>A0A6G7YM71</accession>
<feature type="transmembrane region" description="Helical" evidence="1">
    <location>
        <begin position="43"/>
        <end position="68"/>
    </location>
</feature>
<protein>
    <submittedName>
        <fullName evidence="3">DUF4126 domain-containing protein</fullName>
    </submittedName>
</protein>
<name>A0A6G7YM71_9SPHN</name>
<proteinExistence type="predicted"/>
<dbReference type="AlphaFoldDB" id="A0A6G7YM71"/>
<evidence type="ECO:0000256" key="1">
    <source>
        <dbReference type="SAM" id="Phobius"/>
    </source>
</evidence>
<keyword evidence="4" id="KW-1185">Reference proteome</keyword>
<dbReference type="Pfam" id="PF13548">
    <property type="entry name" value="DUF4126"/>
    <property type="match status" value="1"/>
</dbReference>
<reference evidence="3 4" key="1">
    <citation type="submission" date="2020-03" db="EMBL/GenBank/DDBJ databases">
        <title>Sphingomonas sp. nov., isolated from fish.</title>
        <authorList>
            <person name="Hyun D.-W."/>
            <person name="Bae J.-W."/>
        </authorList>
    </citation>
    <scope>NUCLEOTIDE SEQUENCE [LARGE SCALE GENOMIC DNA]</scope>
    <source>
        <strain evidence="3 4">HDW15B</strain>
    </source>
</reference>
<keyword evidence="1" id="KW-0472">Membrane</keyword>
<dbReference type="KEGG" id="spii:G7077_01825"/>
<dbReference type="Proteomes" id="UP000503222">
    <property type="component" value="Chromosome"/>
</dbReference>